<dbReference type="InterPro" id="IPR011009">
    <property type="entry name" value="Kinase-like_dom_sf"/>
</dbReference>
<dbReference type="PANTHER" id="PTHR44167:SF24">
    <property type="entry name" value="SERINE_THREONINE-PROTEIN KINASE CHK2"/>
    <property type="match status" value="1"/>
</dbReference>
<dbReference type="GO" id="GO:0004674">
    <property type="term" value="F:protein serine/threonine kinase activity"/>
    <property type="evidence" value="ECO:0007669"/>
    <property type="project" value="TreeGrafter"/>
</dbReference>
<dbReference type="GO" id="GO:0005737">
    <property type="term" value="C:cytoplasm"/>
    <property type="evidence" value="ECO:0007669"/>
    <property type="project" value="TreeGrafter"/>
</dbReference>
<proteinExistence type="predicted"/>
<comment type="caution">
    <text evidence="3">The sequence shown here is derived from an EMBL/GenBank/DDBJ whole genome shotgun (WGS) entry which is preliminary data.</text>
</comment>
<dbReference type="Pfam" id="PF00069">
    <property type="entry name" value="Pkinase"/>
    <property type="match status" value="1"/>
</dbReference>
<dbReference type="STRING" id="356882.A0A423WIE5"/>
<dbReference type="PROSITE" id="PS00107">
    <property type="entry name" value="PROTEIN_KINASE_ATP"/>
    <property type="match status" value="1"/>
</dbReference>
<dbReference type="OrthoDB" id="5979581at2759"/>
<dbReference type="InterPro" id="IPR000719">
    <property type="entry name" value="Prot_kinase_dom"/>
</dbReference>
<dbReference type="GO" id="GO:0044773">
    <property type="term" value="P:mitotic DNA damage checkpoint signaling"/>
    <property type="evidence" value="ECO:0007669"/>
    <property type="project" value="TreeGrafter"/>
</dbReference>
<evidence type="ECO:0000256" key="1">
    <source>
        <dbReference type="PROSITE-ProRule" id="PRU10141"/>
    </source>
</evidence>
<gene>
    <name evidence="3" type="ORF">VMCG_05719</name>
</gene>
<dbReference type="AlphaFoldDB" id="A0A423WIE5"/>
<keyword evidence="1" id="KW-0547">Nucleotide-binding</keyword>
<dbReference type="SUPFAM" id="SSF56112">
    <property type="entry name" value="Protein kinase-like (PK-like)"/>
    <property type="match status" value="1"/>
</dbReference>
<dbReference type="Gene3D" id="1.10.510.10">
    <property type="entry name" value="Transferase(Phosphotransferase) domain 1"/>
    <property type="match status" value="1"/>
</dbReference>
<name>A0A423WIE5_9PEZI</name>
<organism evidence="3 4">
    <name type="scientific">Cytospora schulzeri</name>
    <dbReference type="NCBI Taxonomy" id="448051"/>
    <lineage>
        <taxon>Eukaryota</taxon>
        <taxon>Fungi</taxon>
        <taxon>Dikarya</taxon>
        <taxon>Ascomycota</taxon>
        <taxon>Pezizomycotina</taxon>
        <taxon>Sordariomycetes</taxon>
        <taxon>Sordariomycetidae</taxon>
        <taxon>Diaporthales</taxon>
        <taxon>Cytosporaceae</taxon>
        <taxon>Cytospora</taxon>
    </lineage>
</organism>
<protein>
    <recommendedName>
        <fullName evidence="2">Protein kinase domain-containing protein</fullName>
    </recommendedName>
</protein>
<evidence type="ECO:0000259" key="2">
    <source>
        <dbReference type="PROSITE" id="PS50011"/>
    </source>
</evidence>
<accession>A0A423WIE5</accession>
<dbReference type="Gene3D" id="3.30.200.20">
    <property type="entry name" value="Phosphorylase Kinase, domain 1"/>
    <property type="match status" value="1"/>
</dbReference>
<reference evidence="3 4" key="1">
    <citation type="submission" date="2015-09" db="EMBL/GenBank/DDBJ databases">
        <title>Host preference determinants of Valsa canker pathogens revealed by comparative genomics.</title>
        <authorList>
            <person name="Yin Z."/>
            <person name="Huang L."/>
        </authorList>
    </citation>
    <scope>NUCLEOTIDE SEQUENCE [LARGE SCALE GENOMIC DNA]</scope>
    <source>
        <strain evidence="3 4">03-1</strain>
    </source>
</reference>
<dbReference type="GO" id="GO:0005524">
    <property type="term" value="F:ATP binding"/>
    <property type="evidence" value="ECO:0007669"/>
    <property type="project" value="UniProtKB-UniRule"/>
</dbReference>
<evidence type="ECO:0000313" key="3">
    <source>
        <dbReference type="EMBL" id="ROW02978.1"/>
    </source>
</evidence>
<dbReference type="PANTHER" id="PTHR44167">
    <property type="entry name" value="OVARIAN-SPECIFIC SERINE/THREONINE-PROTEIN KINASE LOK-RELATED"/>
    <property type="match status" value="1"/>
</dbReference>
<dbReference type="PROSITE" id="PS50011">
    <property type="entry name" value="PROTEIN_KINASE_DOM"/>
    <property type="match status" value="1"/>
</dbReference>
<dbReference type="EMBL" id="LKEA01000016">
    <property type="protein sequence ID" value="ROW02978.1"/>
    <property type="molecule type" value="Genomic_DNA"/>
</dbReference>
<sequence>MPTIIPHSSGKTVSSIKPTEIPSVKYCSITHDEAILANYLEYDGEDESDYDSDYDDLEYLSEGREVYNNGRLYPICIGDKIKFQVGNVLEDRYQISHRLGRGGYSTVWLAQDLRLNEAVALKIMVPGDTGDKEYNMQKVVAQDVQDSSHVLLCKLEDTFLLKGLKGNHRVLVLPLAGPDLGTLGIDRPLLQRMSAAKQALQAIESFHKAGLVHSDISLGNLLCGIKTDCKGKFKSLSTTYSELGFPKRIRYETEWNENGKISKKLLELVKPLEIPTAWLSDKVYLTDFGTTFRAGTKVENKLQGVPSFCAPERFHGQWPSPASDMWSFGLIFFYLYTGKVPFQGIMSHTAGDILSAMVNRLGPLPEKWKGLYTTGTQPDASWYDPENNSLPVPDRTLEKIIHDRQRPGSDEAERLLESKTEKHALAVFKKVFSYLPERRPTASQLLQDPDFKKLLEMCGVQGGAAGH</sequence>
<keyword evidence="1" id="KW-0067">ATP-binding</keyword>
<keyword evidence="4" id="KW-1185">Reference proteome</keyword>
<feature type="domain" description="Protein kinase" evidence="2">
    <location>
        <begin position="93"/>
        <end position="451"/>
    </location>
</feature>
<evidence type="ECO:0000313" key="4">
    <source>
        <dbReference type="Proteomes" id="UP000283895"/>
    </source>
</evidence>
<dbReference type="Proteomes" id="UP000283895">
    <property type="component" value="Unassembled WGS sequence"/>
</dbReference>
<dbReference type="SMART" id="SM00220">
    <property type="entry name" value="S_TKc"/>
    <property type="match status" value="1"/>
</dbReference>
<feature type="binding site" evidence="1">
    <location>
        <position position="122"/>
    </location>
    <ligand>
        <name>ATP</name>
        <dbReference type="ChEBI" id="CHEBI:30616"/>
    </ligand>
</feature>
<dbReference type="GO" id="GO:0005634">
    <property type="term" value="C:nucleus"/>
    <property type="evidence" value="ECO:0007669"/>
    <property type="project" value="TreeGrafter"/>
</dbReference>
<dbReference type="InterPro" id="IPR017441">
    <property type="entry name" value="Protein_kinase_ATP_BS"/>
</dbReference>